<feature type="non-terminal residue" evidence="16">
    <location>
        <position position="1"/>
    </location>
</feature>
<dbReference type="GO" id="GO:0005773">
    <property type="term" value="C:vacuole"/>
    <property type="evidence" value="ECO:0007669"/>
    <property type="project" value="TreeGrafter"/>
</dbReference>
<evidence type="ECO:0000256" key="9">
    <source>
        <dbReference type="ARBA" id="ARBA00022989"/>
    </source>
</evidence>
<feature type="transmembrane region" description="Helical" evidence="14">
    <location>
        <begin position="454"/>
        <end position="474"/>
    </location>
</feature>
<keyword evidence="9 14" id="KW-1133">Transmembrane helix</keyword>
<evidence type="ECO:0000313" key="16">
    <source>
        <dbReference type="EMBL" id="RMZ53996.1"/>
    </source>
</evidence>
<protein>
    <recommendedName>
        <fullName evidence="15">PPIase cyclophilin-type domain-containing protein</fullName>
    </recommendedName>
</protein>
<keyword evidence="8" id="KW-0630">Potassium</keyword>
<dbReference type="EMBL" id="QOKY01000184">
    <property type="protein sequence ID" value="RMZ53996.1"/>
    <property type="molecule type" value="Genomic_DNA"/>
</dbReference>
<dbReference type="PRINTS" id="PR01315">
    <property type="entry name" value="BATTENIN"/>
</dbReference>
<evidence type="ECO:0000256" key="11">
    <source>
        <dbReference type="ARBA" id="ARBA00023136"/>
    </source>
</evidence>
<dbReference type="InterPro" id="IPR003492">
    <property type="entry name" value="Battenin_disease_Cln3"/>
</dbReference>
<comment type="similarity">
    <text evidence="2">Belongs to the TMEM38 family.</text>
</comment>
<comment type="caution">
    <text evidence="16">The sequence shown here is derived from an EMBL/GenBank/DDBJ whole genome shotgun (WGS) entry which is preliminary data.</text>
</comment>
<dbReference type="GO" id="GO:0042802">
    <property type="term" value="F:identical protein binding"/>
    <property type="evidence" value="ECO:0007669"/>
    <property type="project" value="InterPro"/>
</dbReference>
<evidence type="ECO:0000256" key="2">
    <source>
        <dbReference type="ARBA" id="ARBA00005766"/>
    </source>
</evidence>
<dbReference type="GO" id="GO:0012505">
    <property type="term" value="C:endomembrane system"/>
    <property type="evidence" value="ECO:0007669"/>
    <property type="project" value="UniProtKB-SubCell"/>
</dbReference>
<evidence type="ECO:0000256" key="6">
    <source>
        <dbReference type="ARBA" id="ARBA00022692"/>
    </source>
</evidence>
<dbReference type="GO" id="GO:0006457">
    <property type="term" value="P:protein folding"/>
    <property type="evidence" value="ECO:0007669"/>
    <property type="project" value="InterPro"/>
</dbReference>
<dbReference type="Pfam" id="PF05197">
    <property type="entry name" value="TRIC"/>
    <property type="match status" value="1"/>
</dbReference>
<evidence type="ECO:0000259" key="15">
    <source>
        <dbReference type="PROSITE" id="PS50072"/>
    </source>
</evidence>
<keyword evidence="6 14" id="KW-0812">Transmembrane</keyword>
<dbReference type="Pfam" id="PF00160">
    <property type="entry name" value="Pro_isomerase"/>
    <property type="match status" value="1"/>
</dbReference>
<dbReference type="GO" id="GO:0016020">
    <property type="term" value="C:membrane"/>
    <property type="evidence" value="ECO:0007669"/>
    <property type="project" value="InterPro"/>
</dbReference>
<dbReference type="GO" id="GO:0005267">
    <property type="term" value="F:potassium channel activity"/>
    <property type="evidence" value="ECO:0007669"/>
    <property type="project" value="UniProtKB-KW"/>
</dbReference>
<evidence type="ECO:0000313" key="17">
    <source>
        <dbReference type="Proteomes" id="UP000279271"/>
    </source>
</evidence>
<dbReference type="Pfam" id="PF02487">
    <property type="entry name" value="CLN3"/>
    <property type="match status" value="2"/>
</dbReference>
<feature type="transmembrane region" description="Helical" evidence="14">
    <location>
        <begin position="803"/>
        <end position="821"/>
    </location>
</feature>
<feature type="transmembrane region" description="Helical" evidence="14">
    <location>
        <begin position="590"/>
        <end position="610"/>
    </location>
</feature>
<evidence type="ECO:0000256" key="13">
    <source>
        <dbReference type="SAM" id="MobiDB-lite"/>
    </source>
</evidence>
<keyword evidence="10" id="KW-0406">Ion transport</keyword>
<evidence type="ECO:0000256" key="4">
    <source>
        <dbReference type="ARBA" id="ARBA00022448"/>
    </source>
</evidence>
<proteinExistence type="inferred from homology"/>
<evidence type="ECO:0000256" key="12">
    <source>
        <dbReference type="ARBA" id="ARBA00023303"/>
    </source>
</evidence>
<dbReference type="PROSITE" id="PS00170">
    <property type="entry name" value="CSA_PPIASE_1"/>
    <property type="match status" value="1"/>
</dbReference>
<dbReference type="InterPro" id="IPR020892">
    <property type="entry name" value="Cyclophilin-type_PPIase_CS"/>
</dbReference>
<evidence type="ECO:0000256" key="7">
    <source>
        <dbReference type="ARBA" id="ARBA00022826"/>
    </source>
</evidence>
<feature type="transmembrane region" description="Helical" evidence="14">
    <location>
        <begin position="732"/>
        <end position="751"/>
    </location>
</feature>
<dbReference type="SUPFAM" id="SSF50891">
    <property type="entry name" value="Cyclophilin-like"/>
    <property type="match status" value="1"/>
</dbReference>
<feature type="transmembrane region" description="Helical" evidence="14">
    <location>
        <begin position="480"/>
        <end position="500"/>
    </location>
</feature>
<evidence type="ECO:0000256" key="14">
    <source>
        <dbReference type="SAM" id="Phobius"/>
    </source>
</evidence>
<feature type="transmembrane region" description="Helical" evidence="14">
    <location>
        <begin position="559"/>
        <end position="584"/>
    </location>
</feature>
<dbReference type="PROSITE" id="PS50072">
    <property type="entry name" value="CSA_PPIASE_2"/>
    <property type="match status" value="1"/>
</dbReference>
<keyword evidence="5" id="KW-0633">Potassium transport</keyword>
<dbReference type="SUPFAM" id="SSF103473">
    <property type="entry name" value="MFS general substrate transporter"/>
    <property type="match status" value="1"/>
</dbReference>
<dbReference type="PANTHER" id="PTHR10981">
    <property type="entry name" value="BATTENIN"/>
    <property type="match status" value="1"/>
</dbReference>
<keyword evidence="4" id="KW-0813">Transport</keyword>
<accession>A0A3M7KXZ2</accession>
<evidence type="ECO:0000256" key="5">
    <source>
        <dbReference type="ARBA" id="ARBA00022538"/>
    </source>
</evidence>
<comment type="subcellular location">
    <subcellularLocation>
        <location evidence="1">Endomembrane system</location>
        <topology evidence="1">Multi-pass membrane protein</topology>
    </subcellularLocation>
</comment>
<feature type="transmembrane region" description="Helical" evidence="14">
    <location>
        <begin position="833"/>
        <end position="855"/>
    </location>
</feature>
<evidence type="ECO:0000256" key="1">
    <source>
        <dbReference type="ARBA" id="ARBA00004127"/>
    </source>
</evidence>
<dbReference type="GO" id="GO:0003755">
    <property type="term" value="F:peptidyl-prolyl cis-trans isomerase activity"/>
    <property type="evidence" value="ECO:0007669"/>
    <property type="project" value="InterPro"/>
</dbReference>
<feature type="transmembrane region" description="Helical" evidence="14">
    <location>
        <begin position="333"/>
        <end position="353"/>
    </location>
</feature>
<dbReference type="AlphaFoldDB" id="A0A3M7KXZ2"/>
<keyword evidence="7" id="KW-0631">Potassium channel</keyword>
<name>A0A3M7KXZ2_AUXPR</name>
<feature type="transmembrane region" description="Helical" evidence="14">
    <location>
        <begin position="225"/>
        <end position="246"/>
    </location>
</feature>
<feature type="region of interest" description="Disordered" evidence="13">
    <location>
        <begin position="402"/>
        <end position="450"/>
    </location>
</feature>
<feature type="domain" description="PPIase cyclophilin-type" evidence="15">
    <location>
        <begin position="1"/>
        <end position="138"/>
    </location>
</feature>
<feature type="region of interest" description="Disordered" evidence="13">
    <location>
        <begin position="667"/>
        <end position="694"/>
    </location>
</feature>
<evidence type="ECO:0000256" key="3">
    <source>
        <dbReference type="ARBA" id="ARBA00007467"/>
    </source>
</evidence>
<sequence length="906" mass="95117">ALTLHTTLGDLKLELACGDCPRTCENFLALAASGYYDGTLFHRNIRGFMIQGGDPSGTGKGGKSIFATATGKFPDELVDSLKHSKRGVVSMANSGPNTNGSQFFITYKAHAHLNGKYTVFGQVIDGMDTLDRMEKVPVLNSCPRVLMEEIAQQLRRRCAWLAFEEQREYKRAKALNIMGRPGSVPPASPGVGTRDGADAFCLGVLQDNTSPGIFETGPTADPGRVPIAVFSGDVLLLIWGLSWWALSYSPFNVVGRLMDLRPVTTLANVALSILRAGIIAQRVDYMVATYPGHNIAAIVIAIIASSGGGMIVDALDIGAGYSKGPAELATPGFVLRSGAFLAIFHLASVHLLGLLSSRASLGVITTLFVAHTLASAILQAPLDYTRPLGILLHKVTNIPVPVGGKTKAPPSKPVTRSQAALSKEVDGHQEQYPSTPSSSKQTPRRRTTAGKRDWRTLIAFGLLGLFNNISYVIMLAGANSISAAAVGLVYLAAVGPAIIVKASGPYWFHAVGYPPRMAAAAALMSGSFCLWRWPPSRGGLGEASCLALSARYGSDRGPITLWSSGTGFAGVAGYAWVAALHVWAGLSFRTTLLAGNVLAGAWLATFFLLLRPPPPRPVPLPTSDGEEDDDTAASAGPAPIDPERVPLRPAAAGGLLPRSGSRSALAVEAGGSHVATGRGAGAGPGKPKPGGRTAAALSIQERRPAGAGRGGETGPGAAASLPPSALGPLGRLCLTLGLWPFTVPLFTVYLAEYSMQSGAWTAIGFPVTDAAARHAFYIYANWCYQAGVFVSRSSGMVWQPGMAALWAMPALQAGLLFFFLHDAVVHWWYGWTLLLPCFLTGLLGGAVYVNAFALLSRSVPPIQREFSMAAASVADSLGIACADVAGVLIQGCLFKINRIPGADYTC</sequence>
<dbReference type="InterPro" id="IPR002130">
    <property type="entry name" value="Cyclophilin-type_PPIase_dom"/>
</dbReference>
<gene>
    <name evidence="16" type="ORF">APUTEX25_002573</name>
</gene>
<organism evidence="16 17">
    <name type="scientific">Auxenochlorella protothecoides</name>
    <name type="common">Green microalga</name>
    <name type="synonym">Chlorella protothecoides</name>
    <dbReference type="NCBI Taxonomy" id="3075"/>
    <lineage>
        <taxon>Eukaryota</taxon>
        <taxon>Viridiplantae</taxon>
        <taxon>Chlorophyta</taxon>
        <taxon>core chlorophytes</taxon>
        <taxon>Trebouxiophyceae</taxon>
        <taxon>Chlorellales</taxon>
        <taxon>Chlorellaceae</taxon>
        <taxon>Auxenochlorella</taxon>
    </lineage>
</organism>
<dbReference type="CDD" id="cd01928">
    <property type="entry name" value="Cyclophilin_PPIL3_like"/>
    <property type="match status" value="1"/>
</dbReference>
<dbReference type="PANTHER" id="PTHR10981:SF0">
    <property type="entry name" value="BATTENIN"/>
    <property type="match status" value="1"/>
</dbReference>
<evidence type="ECO:0000256" key="8">
    <source>
        <dbReference type="ARBA" id="ARBA00022958"/>
    </source>
</evidence>
<dbReference type="Gene3D" id="2.40.100.10">
    <property type="entry name" value="Cyclophilin-like"/>
    <property type="match status" value="1"/>
</dbReference>
<keyword evidence="11 14" id="KW-0472">Membrane</keyword>
<dbReference type="InterPro" id="IPR007866">
    <property type="entry name" value="TRIC_channel"/>
</dbReference>
<dbReference type="Proteomes" id="UP000279271">
    <property type="component" value="Unassembled WGS sequence"/>
</dbReference>
<dbReference type="GO" id="GO:0051453">
    <property type="term" value="P:regulation of intracellular pH"/>
    <property type="evidence" value="ECO:0007669"/>
    <property type="project" value="TreeGrafter"/>
</dbReference>
<comment type="similarity">
    <text evidence="3">Belongs to the battenin family.</text>
</comment>
<dbReference type="InterPro" id="IPR029000">
    <property type="entry name" value="Cyclophilin-like_dom_sf"/>
</dbReference>
<reference evidence="17" key="1">
    <citation type="journal article" date="2018" name="Algal Res.">
        <title>Characterization of plant carbon substrate utilization by Auxenochlorella protothecoides.</title>
        <authorList>
            <person name="Vogler B.W."/>
            <person name="Starkenburg S.R."/>
            <person name="Sudasinghe N."/>
            <person name="Schambach J.Y."/>
            <person name="Rollin J.A."/>
            <person name="Pattathil S."/>
            <person name="Barry A.N."/>
        </authorList>
    </citation>
    <scope>NUCLEOTIDE SEQUENCE [LARGE SCALE GENOMIC DNA]</scope>
    <source>
        <strain evidence="17">UTEX 25</strain>
    </source>
</reference>
<evidence type="ECO:0000256" key="10">
    <source>
        <dbReference type="ARBA" id="ARBA00023065"/>
    </source>
</evidence>
<dbReference type="InterPro" id="IPR036259">
    <property type="entry name" value="MFS_trans_sf"/>
</dbReference>
<keyword evidence="12" id="KW-0407">Ion channel</keyword>
<feature type="region of interest" description="Disordered" evidence="13">
    <location>
        <begin position="615"/>
        <end position="653"/>
    </location>
</feature>
<feature type="compositionally biased region" description="Polar residues" evidence="13">
    <location>
        <begin position="431"/>
        <end position="441"/>
    </location>
</feature>
<feature type="transmembrane region" description="Helical" evidence="14">
    <location>
        <begin position="295"/>
        <end position="321"/>
    </location>
</feature>